<reference evidence="3" key="1">
    <citation type="submission" date="2016-10" db="EMBL/GenBank/DDBJ databases">
        <authorList>
            <person name="Varghese N."/>
            <person name="Submissions S."/>
        </authorList>
    </citation>
    <scope>NUCLEOTIDE SEQUENCE [LARGE SCALE GENOMIC DNA]</scope>
    <source>
        <strain evidence="3">CGMCC 4.2126</strain>
    </source>
</reference>
<feature type="compositionally biased region" description="Polar residues" evidence="1">
    <location>
        <begin position="133"/>
        <end position="144"/>
    </location>
</feature>
<name>A0A1I3PEC2_9ACTN</name>
<dbReference type="EMBL" id="FOQY01000007">
    <property type="protein sequence ID" value="SFJ19680.1"/>
    <property type="molecule type" value="Genomic_DNA"/>
</dbReference>
<feature type="region of interest" description="Disordered" evidence="1">
    <location>
        <begin position="1"/>
        <end position="78"/>
    </location>
</feature>
<dbReference type="Proteomes" id="UP000199111">
    <property type="component" value="Unassembled WGS sequence"/>
</dbReference>
<proteinExistence type="predicted"/>
<keyword evidence="3" id="KW-1185">Reference proteome</keyword>
<evidence type="ECO:0000313" key="2">
    <source>
        <dbReference type="EMBL" id="SFJ19680.1"/>
    </source>
</evidence>
<feature type="region of interest" description="Disordered" evidence="1">
    <location>
        <begin position="95"/>
        <end position="116"/>
    </location>
</feature>
<feature type="compositionally biased region" description="Low complexity" evidence="1">
    <location>
        <begin position="60"/>
        <end position="78"/>
    </location>
</feature>
<protein>
    <submittedName>
        <fullName evidence="2">Uncharacterized protein</fullName>
    </submittedName>
</protein>
<organism evidence="2 3">
    <name type="scientific">Streptosporangium canum</name>
    <dbReference type="NCBI Taxonomy" id="324952"/>
    <lineage>
        <taxon>Bacteria</taxon>
        <taxon>Bacillati</taxon>
        <taxon>Actinomycetota</taxon>
        <taxon>Actinomycetes</taxon>
        <taxon>Streptosporangiales</taxon>
        <taxon>Streptosporangiaceae</taxon>
        <taxon>Streptosporangium</taxon>
    </lineage>
</organism>
<evidence type="ECO:0000256" key="1">
    <source>
        <dbReference type="SAM" id="MobiDB-lite"/>
    </source>
</evidence>
<feature type="compositionally biased region" description="Low complexity" evidence="1">
    <location>
        <begin position="21"/>
        <end position="35"/>
    </location>
</feature>
<sequence length="234" mass="24246">MRASRAADTGSTWSSMKRTGPQAPRNPAASSASRPHIWGASTGSEVTASKPAPVSTSRMRSGSASDSGPGAPGPVVAGRAGRCSAIVVKTGPGSLSLISRRDRKASRPPGRSARPMLANAATGSAKNMIPNRLTATSKPSTGRVSTGPPPADLLRRRRCRGQDLSRCGEDPSHASRKIIISADCRSRVPRSAHAGRGGRAAGVRNGVIRIGRWSSCTTSERMPAGPVRRGPRTT</sequence>
<evidence type="ECO:0000313" key="3">
    <source>
        <dbReference type="Proteomes" id="UP000199111"/>
    </source>
</evidence>
<feature type="region of interest" description="Disordered" evidence="1">
    <location>
        <begin position="133"/>
        <end position="155"/>
    </location>
</feature>
<gene>
    <name evidence="2" type="ORF">SAMN05216275_10751</name>
</gene>
<accession>A0A1I3PEC2</accession>
<feature type="region of interest" description="Disordered" evidence="1">
    <location>
        <begin position="214"/>
        <end position="234"/>
    </location>
</feature>
<dbReference type="AlphaFoldDB" id="A0A1I3PEC2"/>